<comment type="similarity">
    <text evidence="1">Belongs to the TMEM53 family.</text>
</comment>
<keyword evidence="5" id="KW-0539">Nucleus</keyword>
<organism evidence="8 9">
    <name type="scientific">Aspergillus leporis</name>
    <dbReference type="NCBI Taxonomy" id="41062"/>
    <lineage>
        <taxon>Eukaryota</taxon>
        <taxon>Fungi</taxon>
        <taxon>Dikarya</taxon>
        <taxon>Ascomycota</taxon>
        <taxon>Pezizomycotina</taxon>
        <taxon>Eurotiomycetes</taxon>
        <taxon>Eurotiomycetidae</taxon>
        <taxon>Eurotiales</taxon>
        <taxon>Aspergillaceae</taxon>
        <taxon>Aspergillus</taxon>
        <taxon>Aspergillus subgen. Circumdati</taxon>
    </lineage>
</organism>
<name>A0A5N5WGK9_9EURO</name>
<dbReference type="AlphaFoldDB" id="A0A5N5WGK9"/>
<evidence type="ECO:0000313" key="9">
    <source>
        <dbReference type="Proteomes" id="UP000326565"/>
    </source>
</evidence>
<reference evidence="8 9" key="1">
    <citation type="submission" date="2019-04" db="EMBL/GenBank/DDBJ databases">
        <title>Friends and foes A comparative genomics study of 23 Aspergillus species from section Flavi.</title>
        <authorList>
            <consortium name="DOE Joint Genome Institute"/>
            <person name="Kjaerbolling I."/>
            <person name="Vesth T."/>
            <person name="Frisvad J.C."/>
            <person name="Nybo J.L."/>
            <person name="Theobald S."/>
            <person name="Kildgaard S."/>
            <person name="Isbrandt T."/>
            <person name="Kuo A."/>
            <person name="Sato A."/>
            <person name="Lyhne E.K."/>
            <person name="Kogle M.E."/>
            <person name="Wiebenga A."/>
            <person name="Kun R.S."/>
            <person name="Lubbers R.J."/>
            <person name="Makela M.R."/>
            <person name="Barry K."/>
            <person name="Chovatia M."/>
            <person name="Clum A."/>
            <person name="Daum C."/>
            <person name="Haridas S."/>
            <person name="He G."/>
            <person name="LaButti K."/>
            <person name="Lipzen A."/>
            <person name="Mondo S."/>
            <person name="Riley R."/>
            <person name="Salamov A."/>
            <person name="Simmons B.A."/>
            <person name="Magnuson J.K."/>
            <person name="Henrissat B."/>
            <person name="Mortensen U.H."/>
            <person name="Larsen T.O."/>
            <person name="Devries R.P."/>
            <person name="Grigoriev I.V."/>
            <person name="Machida M."/>
            <person name="Baker S.E."/>
            <person name="Andersen M.R."/>
        </authorList>
    </citation>
    <scope>NUCLEOTIDE SEQUENCE [LARGE SCALE GENOMIC DNA]</scope>
    <source>
        <strain evidence="8 9">CBS 151.66</strain>
    </source>
</reference>
<accession>A0A5N5WGK9</accession>
<evidence type="ECO:0000256" key="6">
    <source>
        <dbReference type="ARBA" id="ARBA00034303"/>
    </source>
</evidence>
<evidence type="ECO:0000313" key="8">
    <source>
        <dbReference type="EMBL" id="KAB8067239.1"/>
    </source>
</evidence>
<dbReference type="OrthoDB" id="77878at2759"/>
<evidence type="ECO:0000256" key="1">
    <source>
        <dbReference type="ARBA" id="ARBA00007387"/>
    </source>
</evidence>
<dbReference type="GO" id="GO:0005640">
    <property type="term" value="C:nuclear outer membrane"/>
    <property type="evidence" value="ECO:0007669"/>
    <property type="project" value="UniProtKB-SubCell"/>
</dbReference>
<protein>
    <recommendedName>
        <fullName evidence="10">Alpha/Beta hydrolase protein</fullName>
    </recommendedName>
</protein>
<evidence type="ECO:0000256" key="2">
    <source>
        <dbReference type="ARBA" id="ARBA00022692"/>
    </source>
</evidence>
<keyword evidence="3 7" id="KW-1133">Transmembrane helix</keyword>
<evidence type="ECO:0000256" key="4">
    <source>
        <dbReference type="ARBA" id="ARBA00023136"/>
    </source>
</evidence>
<dbReference type="SUPFAM" id="SSF53474">
    <property type="entry name" value="alpha/beta-Hydrolases"/>
    <property type="match status" value="1"/>
</dbReference>
<dbReference type="InterPro" id="IPR008547">
    <property type="entry name" value="DUF829_TMEM53"/>
</dbReference>
<dbReference type="PANTHER" id="PTHR12265:SF30">
    <property type="entry name" value="TRANSMEMBRANE PROTEIN 53"/>
    <property type="match status" value="1"/>
</dbReference>
<keyword evidence="9" id="KW-1185">Reference proteome</keyword>
<evidence type="ECO:0008006" key="10">
    <source>
        <dbReference type="Google" id="ProtNLM"/>
    </source>
</evidence>
<gene>
    <name evidence="8" type="ORF">BDV29DRAFT_186542</name>
</gene>
<keyword evidence="4 7" id="KW-0472">Membrane</keyword>
<evidence type="ECO:0000256" key="3">
    <source>
        <dbReference type="ARBA" id="ARBA00022989"/>
    </source>
</evidence>
<dbReference type="EMBL" id="ML732524">
    <property type="protein sequence ID" value="KAB8067239.1"/>
    <property type="molecule type" value="Genomic_DNA"/>
</dbReference>
<dbReference type="Pfam" id="PF05705">
    <property type="entry name" value="DUF829"/>
    <property type="match status" value="1"/>
</dbReference>
<dbReference type="InterPro" id="IPR029058">
    <property type="entry name" value="AB_hydrolase_fold"/>
</dbReference>
<proteinExistence type="inferred from homology"/>
<comment type="subcellular location">
    <subcellularLocation>
        <location evidence="6">Nucleus outer membrane</location>
        <topology evidence="6">Single-pass membrane protein</topology>
    </subcellularLocation>
</comment>
<evidence type="ECO:0000256" key="5">
    <source>
        <dbReference type="ARBA" id="ARBA00023242"/>
    </source>
</evidence>
<evidence type="ECO:0000256" key="7">
    <source>
        <dbReference type="SAM" id="Phobius"/>
    </source>
</evidence>
<feature type="transmembrane region" description="Helical" evidence="7">
    <location>
        <begin position="12"/>
        <end position="31"/>
    </location>
</feature>
<dbReference type="Proteomes" id="UP000326565">
    <property type="component" value="Unassembled WGS sequence"/>
</dbReference>
<keyword evidence="2 7" id="KW-0812">Transmembrane</keyword>
<dbReference type="PANTHER" id="PTHR12265">
    <property type="entry name" value="TRANSMEMBRANE PROTEIN 53"/>
    <property type="match status" value="1"/>
</dbReference>
<sequence>MVFSLPPSSRLMGSVVVHFLLVLLYTWIACGNENPASLMRRTLLDEETVGPAPQRDDPGYVCYMYSKEDRMTDWRDVWDHAQEAKEKGWKVDEVLFEGTGHCAHMPDNPARYAEAVEKAWNSAVCKIESKL</sequence>